<dbReference type="InterPro" id="IPR011051">
    <property type="entry name" value="RmlC_Cupin_sf"/>
</dbReference>
<evidence type="ECO:0000256" key="1">
    <source>
        <dbReference type="ARBA" id="ARBA00022723"/>
    </source>
</evidence>
<dbReference type="Pfam" id="PF07883">
    <property type="entry name" value="Cupin_2"/>
    <property type="match status" value="1"/>
</dbReference>
<dbReference type="InterPro" id="IPR013096">
    <property type="entry name" value="Cupin_2"/>
</dbReference>
<dbReference type="InterPro" id="IPR014710">
    <property type="entry name" value="RmlC-like_jellyroll"/>
</dbReference>
<sequence length="135" mass="14594">MSGYNVYEIGAIDSWGAEDGTAKRFVDGEAARFLGLSVNATDPGAGSPFWHRHSAFEEVYVFLDGHGQMALGDEVVELRAGTVVRVAPETWRAVHSAADADRPLKWLCLRGGGDTLASIGRDGELDKERAFPWSA</sequence>
<evidence type="ECO:0000313" key="4">
    <source>
        <dbReference type="Proteomes" id="UP001500731"/>
    </source>
</evidence>
<dbReference type="PANTHER" id="PTHR35848">
    <property type="entry name" value="OXALATE-BINDING PROTEIN"/>
    <property type="match status" value="1"/>
</dbReference>
<feature type="domain" description="Cupin type-2" evidence="2">
    <location>
        <begin position="42"/>
        <end position="109"/>
    </location>
</feature>
<dbReference type="Gene3D" id="2.60.120.10">
    <property type="entry name" value="Jelly Rolls"/>
    <property type="match status" value="1"/>
</dbReference>
<protein>
    <recommendedName>
        <fullName evidence="2">Cupin type-2 domain-containing protein</fullName>
    </recommendedName>
</protein>
<accession>A0ABP8P3S8</accession>
<name>A0ABP8P3S8_9MICO</name>
<comment type="caution">
    <text evidence="3">The sequence shown here is derived from an EMBL/GenBank/DDBJ whole genome shotgun (WGS) entry which is preliminary data.</text>
</comment>
<keyword evidence="1" id="KW-0479">Metal-binding</keyword>
<evidence type="ECO:0000259" key="2">
    <source>
        <dbReference type="Pfam" id="PF07883"/>
    </source>
</evidence>
<dbReference type="SUPFAM" id="SSF51182">
    <property type="entry name" value="RmlC-like cupins"/>
    <property type="match status" value="1"/>
</dbReference>
<gene>
    <name evidence="3" type="ORF">GCM10023171_04820</name>
</gene>
<dbReference type="PANTHER" id="PTHR35848:SF6">
    <property type="entry name" value="CUPIN TYPE-2 DOMAIN-CONTAINING PROTEIN"/>
    <property type="match status" value="1"/>
</dbReference>
<reference evidence="4" key="1">
    <citation type="journal article" date="2019" name="Int. J. Syst. Evol. Microbiol.">
        <title>The Global Catalogue of Microorganisms (GCM) 10K type strain sequencing project: providing services to taxonomists for standard genome sequencing and annotation.</title>
        <authorList>
            <consortium name="The Broad Institute Genomics Platform"/>
            <consortium name="The Broad Institute Genome Sequencing Center for Infectious Disease"/>
            <person name="Wu L."/>
            <person name="Ma J."/>
        </authorList>
    </citation>
    <scope>NUCLEOTIDE SEQUENCE [LARGE SCALE GENOMIC DNA]</scope>
    <source>
        <strain evidence="4">JCM 17839</strain>
    </source>
</reference>
<proteinExistence type="predicted"/>
<dbReference type="Proteomes" id="UP001500731">
    <property type="component" value="Unassembled WGS sequence"/>
</dbReference>
<dbReference type="InterPro" id="IPR051610">
    <property type="entry name" value="GPI/OXD"/>
</dbReference>
<keyword evidence="4" id="KW-1185">Reference proteome</keyword>
<evidence type="ECO:0000313" key="3">
    <source>
        <dbReference type="EMBL" id="GAA4479435.1"/>
    </source>
</evidence>
<organism evidence="3 4">
    <name type="scientific">Microbacterium panaciterrae</name>
    <dbReference type="NCBI Taxonomy" id="985759"/>
    <lineage>
        <taxon>Bacteria</taxon>
        <taxon>Bacillati</taxon>
        <taxon>Actinomycetota</taxon>
        <taxon>Actinomycetes</taxon>
        <taxon>Micrococcales</taxon>
        <taxon>Microbacteriaceae</taxon>
        <taxon>Microbacterium</taxon>
    </lineage>
</organism>
<dbReference type="RefSeq" id="WP_345183982.1">
    <property type="nucleotide sequence ID" value="NZ_BAABGP010000004.1"/>
</dbReference>
<dbReference type="EMBL" id="BAABGP010000004">
    <property type="protein sequence ID" value="GAA4479435.1"/>
    <property type="molecule type" value="Genomic_DNA"/>
</dbReference>